<keyword evidence="7 10" id="KW-0472">Membrane</keyword>
<dbReference type="GO" id="GO:0071555">
    <property type="term" value="P:cell wall organization"/>
    <property type="evidence" value="ECO:0007669"/>
    <property type="project" value="UniProtKB-KW"/>
</dbReference>
<comment type="similarity">
    <text evidence="10">Belongs to the glycosyltransferase 28 family. MurG subfamily.</text>
</comment>
<feature type="binding site" evidence="10">
    <location>
        <begin position="11"/>
        <end position="13"/>
    </location>
    <ligand>
        <name>UDP-N-acetyl-alpha-D-glucosamine</name>
        <dbReference type="ChEBI" id="CHEBI:57705"/>
    </ligand>
</feature>
<feature type="domain" description="Glycosyl transferase family 28 C-terminal" evidence="12">
    <location>
        <begin position="184"/>
        <end position="332"/>
    </location>
</feature>
<dbReference type="EMBL" id="AP019835">
    <property type="protein sequence ID" value="BBM50945.1"/>
    <property type="molecule type" value="Genomic_DNA"/>
</dbReference>
<comment type="pathway">
    <text evidence="10">Cell wall biogenesis; peptidoglycan biosynthesis.</text>
</comment>
<gene>
    <name evidence="10" type="primary">murG</name>
    <name evidence="14" type="ORF">HMPREF3180_00173</name>
    <name evidence="13" type="ORF">JMUB3934_2267</name>
</gene>
<dbReference type="GO" id="GO:0051301">
    <property type="term" value="P:cell division"/>
    <property type="evidence" value="ECO:0007669"/>
    <property type="project" value="UniProtKB-KW"/>
</dbReference>
<dbReference type="AlphaFoldDB" id="A0A134AQQ4"/>
<dbReference type="InterPro" id="IPR007235">
    <property type="entry name" value="Glyco_trans_28_C"/>
</dbReference>
<evidence type="ECO:0000256" key="9">
    <source>
        <dbReference type="ARBA" id="ARBA00023316"/>
    </source>
</evidence>
<dbReference type="GO" id="GO:0005886">
    <property type="term" value="C:plasma membrane"/>
    <property type="evidence" value="ECO:0007669"/>
    <property type="project" value="UniProtKB-SubCell"/>
</dbReference>
<evidence type="ECO:0000259" key="11">
    <source>
        <dbReference type="Pfam" id="PF03033"/>
    </source>
</evidence>
<dbReference type="GO" id="GO:0050511">
    <property type="term" value="F:undecaprenyldiphospho-muramoylpentapeptide beta-N-acetylglucosaminyltransferase activity"/>
    <property type="evidence" value="ECO:0007669"/>
    <property type="project" value="UniProtKB-UniRule"/>
</dbReference>
<keyword evidence="6 10" id="KW-0573">Peptidoglycan synthesis</keyword>
<dbReference type="InterPro" id="IPR004276">
    <property type="entry name" value="GlycoTrans_28_N"/>
</dbReference>
<dbReference type="InterPro" id="IPR006009">
    <property type="entry name" value="GlcNAc_MurG"/>
</dbReference>
<evidence type="ECO:0000256" key="1">
    <source>
        <dbReference type="ARBA" id="ARBA00022475"/>
    </source>
</evidence>
<keyword evidence="4 10" id="KW-0808">Transferase</keyword>
<name>A0A134AQQ4_9FUSO</name>
<dbReference type="PATRIC" id="fig|157687.3.peg.176"/>
<feature type="domain" description="Glycosyltransferase family 28 N-terminal" evidence="11">
    <location>
        <begin position="4"/>
        <end position="135"/>
    </location>
</feature>
<keyword evidence="8 10" id="KW-0131">Cell cycle</keyword>
<dbReference type="OrthoDB" id="9808936at2"/>
<evidence type="ECO:0000259" key="12">
    <source>
        <dbReference type="Pfam" id="PF04101"/>
    </source>
</evidence>
<sequence length="349" mass="39166">MEKVVFTTGGTGGHIYPALSIAKKVRERGIDTLFIGTKHRMEKDIVPKENFRFIGLDVLPLRSIKSIFKMMAATIGTIKLLKKEKPTKIIAFGNYITIPVLVAANILRIPYYLQEQNHTMGQANKWFYKGAKKVFVAFENTLESVKGKYKSKFVVTGNPLREEFYGKNKAEERRKLNIKDDEKVILVIGGSLGAKNINEAILKKWKTILEDGKIRLFWATGKDNYEASTYRIRDFGTAVVEPYFENVPELMAASDIVICRAGASTISELIQLEKPSILIPYDFVGQKENADVLEYANGAKIFTNETAEEAIDEALSIVCQASMLEFMSENVKTLKKGNSAEIIVNEMGL</sequence>
<reference evidence="13 16" key="3">
    <citation type="submission" date="2019-07" db="EMBL/GenBank/DDBJ databases">
        <title>Complete Genome Sequence of Leptotrichia wadei Strain JMUB3934.</title>
        <authorList>
            <person name="Watanabe S."/>
            <person name="Cui L."/>
        </authorList>
    </citation>
    <scope>NUCLEOTIDE SEQUENCE [LARGE SCALE GENOMIC DNA]</scope>
    <source>
        <strain evidence="13 16">JMUB3934</strain>
    </source>
</reference>
<evidence type="ECO:0000256" key="6">
    <source>
        <dbReference type="ARBA" id="ARBA00022984"/>
    </source>
</evidence>
<evidence type="ECO:0000313" key="13">
    <source>
        <dbReference type="EMBL" id="BBM50945.1"/>
    </source>
</evidence>
<proteinExistence type="inferred from homology"/>
<dbReference type="GO" id="GO:0009252">
    <property type="term" value="P:peptidoglycan biosynthetic process"/>
    <property type="evidence" value="ECO:0007669"/>
    <property type="project" value="UniProtKB-UniRule"/>
</dbReference>
<comment type="caution">
    <text evidence="10">Lacks conserved residue(s) required for the propagation of feature annotation.</text>
</comment>
<dbReference type="SUPFAM" id="SSF53756">
    <property type="entry name" value="UDP-Glycosyltransferase/glycogen phosphorylase"/>
    <property type="match status" value="1"/>
</dbReference>
<organism evidence="14 15">
    <name type="scientific">Leptotrichia wadei</name>
    <dbReference type="NCBI Taxonomy" id="157687"/>
    <lineage>
        <taxon>Bacteria</taxon>
        <taxon>Fusobacteriati</taxon>
        <taxon>Fusobacteriota</taxon>
        <taxon>Fusobacteriia</taxon>
        <taxon>Fusobacteriales</taxon>
        <taxon>Leptotrichiaceae</taxon>
        <taxon>Leptotrichia</taxon>
    </lineage>
</organism>
<evidence type="ECO:0000256" key="2">
    <source>
        <dbReference type="ARBA" id="ARBA00022618"/>
    </source>
</evidence>
<keyword evidence="1 10" id="KW-1003">Cell membrane</keyword>
<feature type="binding site" evidence="10">
    <location>
        <position position="286"/>
    </location>
    <ligand>
        <name>UDP-N-acetyl-alpha-D-glucosamine</name>
        <dbReference type="ChEBI" id="CHEBI:57705"/>
    </ligand>
</feature>
<feature type="binding site" evidence="10">
    <location>
        <position position="117"/>
    </location>
    <ligand>
        <name>UDP-N-acetyl-alpha-D-glucosamine</name>
        <dbReference type="ChEBI" id="CHEBI:57705"/>
    </ligand>
</feature>
<dbReference type="Pfam" id="PF04101">
    <property type="entry name" value="Glyco_tran_28_C"/>
    <property type="match status" value="1"/>
</dbReference>
<reference evidence="14" key="2">
    <citation type="submission" date="2016-01" db="EMBL/GenBank/DDBJ databases">
        <authorList>
            <person name="Oliw E.H."/>
        </authorList>
    </citation>
    <scope>NUCLEOTIDE SEQUENCE [LARGE SCALE GENOMIC DNA]</scope>
    <source>
        <strain evidence="14">KA00185</strain>
    </source>
</reference>
<feature type="binding site" evidence="10">
    <location>
        <position position="161"/>
    </location>
    <ligand>
        <name>UDP-N-acetyl-alpha-D-glucosamine</name>
        <dbReference type="ChEBI" id="CHEBI:57705"/>
    </ligand>
</feature>
<dbReference type="EC" id="2.4.1.227" evidence="10"/>
<dbReference type="RefSeq" id="WP_060917252.1">
    <property type="nucleotide sequence ID" value="NZ_AP019835.1"/>
</dbReference>
<protein>
    <recommendedName>
        <fullName evidence="10">UDP-N-acetylglucosamine--N-acetylmuramyl-(pentapeptide) pyrophosphoryl-undecaprenol N-acetylglucosamine transferase</fullName>
        <ecNumber evidence="10">2.4.1.227</ecNumber>
    </recommendedName>
    <alternativeName>
        <fullName evidence="10">Undecaprenyl-PP-MurNAc-pentapeptide-UDPGlcNAc GlcNAc transferase</fullName>
    </alternativeName>
</protein>
<keyword evidence="9 10" id="KW-0961">Cell wall biogenesis/degradation</keyword>
<dbReference type="GO" id="GO:0005975">
    <property type="term" value="P:carbohydrate metabolic process"/>
    <property type="evidence" value="ECO:0007669"/>
    <property type="project" value="InterPro"/>
</dbReference>
<evidence type="ECO:0000313" key="16">
    <source>
        <dbReference type="Proteomes" id="UP000321501"/>
    </source>
</evidence>
<dbReference type="STRING" id="157687.HMPREF3180_00173"/>
<evidence type="ECO:0000256" key="7">
    <source>
        <dbReference type="ARBA" id="ARBA00023136"/>
    </source>
</evidence>
<accession>A0A134AQQ4</accession>
<keyword evidence="5 10" id="KW-0133">Cell shape</keyword>
<reference evidence="15" key="1">
    <citation type="submission" date="2016-01" db="EMBL/GenBank/DDBJ databases">
        <authorList>
            <person name="Mitreva M."/>
            <person name="Pepin K.H."/>
            <person name="Mihindukulasuriya K.A."/>
            <person name="Fulton R."/>
            <person name="Fronick C."/>
            <person name="O'Laughlin M."/>
            <person name="Miner T."/>
            <person name="Herter B."/>
            <person name="Rosa B.A."/>
            <person name="Cordes M."/>
            <person name="Tomlinson C."/>
            <person name="Wollam A."/>
            <person name="Palsikar V.B."/>
            <person name="Mardis E.R."/>
            <person name="Wilson R.K."/>
        </authorList>
    </citation>
    <scope>NUCLEOTIDE SEQUENCE [LARGE SCALE GENOMIC DNA]</scope>
    <source>
        <strain evidence="15">KA00185</strain>
    </source>
</reference>
<dbReference type="Proteomes" id="UP000070483">
    <property type="component" value="Unassembled WGS sequence"/>
</dbReference>
<dbReference type="HAMAP" id="MF_00033">
    <property type="entry name" value="MurG"/>
    <property type="match status" value="1"/>
</dbReference>
<evidence type="ECO:0000256" key="5">
    <source>
        <dbReference type="ARBA" id="ARBA00022960"/>
    </source>
</evidence>
<evidence type="ECO:0000256" key="8">
    <source>
        <dbReference type="ARBA" id="ARBA00023306"/>
    </source>
</evidence>
<dbReference type="PANTHER" id="PTHR21015">
    <property type="entry name" value="UDP-N-ACETYLGLUCOSAMINE--N-ACETYLMURAMYL-(PENTAPEPTIDE) PYROPHOSPHORYL-UNDECAPRENOL N-ACETYLGLUCOSAMINE TRANSFERASE 1"/>
    <property type="match status" value="1"/>
</dbReference>
<evidence type="ECO:0000313" key="15">
    <source>
        <dbReference type="Proteomes" id="UP000070483"/>
    </source>
</evidence>
<keyword evidence="15" id="KW-1185">Reference proteome</keyword>
<dbReference type="EMBL" id="LSDD01000008">
    <property type="protein sequence ID" value="KXB70022.1"/>
    <property type="molecule type" value="Genomic_DNA"/>
</dbReference>
<dbReference type="GO" id="GO:0008360">
    <property type="term" value="P:regulation of cell shape"/>
    <property type="evidence" value="ECO:0007669"/>
    <property type="project" value="UniProtKB-KW"/>
</dbReference>
<comment type="subcellular location">
    <subcellularLocation>
        <location evidence="10">Cell membrane</location>
        <topology evidence="10">Peripheral membrane protein</topology>
        <orientation evidence="10">Cytoplasmic side</orientation>
    </subcellularLocation>
</comment>
<evidence type="ECO:0000313" key="14">
    <source>
        <dbReference type="EMBL" id="KXB70022.1"/>
    </source>
</evidence>
<keyword evidence="2 10" id="KW-0132">Cell division</keyword>
<evidence type="ECO:0000256" key="3">
    <source>
        <dbReference type="ARBA" id="ARBA00022676"/>
    </source>
</evidence>
<dbReference type="PANTHER" id="PTHR21015:SF22">
    <property type="entry name" value="GLYCOSYLTRANSFERASE"/>
    <property type="match status" value="1"/>
</dbReference>
<comment type="function">
    <text evidence="10">Cell wall formation. Catalyzes the transfer of a GlcNAc subunit on undecaprenyl-pyrophosphoryl-MurNAc-pentapeptide (lipid intermediate I) to form undecaprenyl-pyrophosphoryl-MurNAc-(pentapeptide)GlcNAc (lipid intermediate II).</text>
</comment>
<dbReference type="CDD" id="cd03785">
    <property type="entry name" value="GT28_MurG"/>
    <property type="match status" value="1"/>
</dbReference>
<dbReference type="UniPathway" id="UPA00219"/>
<dbReference type="Proteomes" id="UP000321501">
    <property type="component" value="Chromosome"/>
</dbReference>
<dbReference type="Pfam" id="PF03033">
    <property type="entry name" value="Glyco_transf_28"/>
    <property type="match status" value="1"/>
</dbReference>
<feature type="binding site" evidence="10">
    <location>
        <position position="191"/>
    </location>
    <ligand>
        <name>UDP-N-acetyl-alpha-D-glucosamine</name>
        <dbReference type="ChEBI" id="CHEBI:57705"/>
    </ligand>
</feature>
<evidence type="ECO:0000256" key="4">
    <source>
        <dbReference type="ARBA" id="ARBA00022679"/>
    </source>
</evidence>
<dbReference type="NCBIfam" id="TIGR01133">
    <property type="entry name" value="murG"/>
    <property type="match status" value="1"/>
</dbReference>
<evidence type="ECO:0000256" key="10">
    <source>
        <dbReference type="HAMAP-Rule" id="MF_00033"/>
    </source>
</evidence>
<keyword evidence="3 10" id="KW-0328">Glycosyltransferase</keyword>
<dbReference type="Gene3D" id="3.40.50.2000">
    <property type="entry name" value="Glycogen Phosphorylase B"/>
    <property type="match status" value="2"/>
</dbReference>
<comment type="catalytic activity">
    <reaction evidence="10">
        <text>di-trans,octa-cis-undecaprenyl diphospho-N-acetyl-alpha-D-muramoyl-L-alanyl-D-glutamyl-meso-2,6-diaminopimeloyl-D-alanyl-D-alanine + UDP-N-acetyl-alpha-D-glucosamine = di-trans,octa-cis-undecaprenyl diphospho-[N-acetyl-alpha-D-glucosaminyl-(1-&gt;4)]-N-acetyl-alpha-D-muramoyl-L-alanyl-D-glutamyl-meso-2,6-diaminopimeloyl-D-alanyl-D-alanine + UDP + H(+)</text>
        <dbReference type="Rhea" id="RHEA:31227"/>
        <dbReference type="ChEBI" id="CHEBI:15378"/>
        <dbReference type="ChEBI" id="CHEBI:57705"/>
        <dbReference type="ChEBI" id="CHEBI:58223"/>
        <dbReference type="ChEBI" id="CHEBI:61387"/>
        <dbReference type="ChEBI" id="CHEBI:61388"/>
        <dbReference type="EC" id="2.4.1.227"/>
    </reaction>
</comment>